<keyword evidence="2" id="KW-0812">Transmembrane</keyword>
<feature type="compositionally biased region" description="Low complexity" evidence="1">
    <location>
        <begin position="119"/>
        <end position="138"/>
    </location>
</feature>
<proteinExistence type="predicted"/>
<accession>A0AA90KJK6</accession>
<feature type="region of interest" description="Disordered" evidence="1">
    <location>
        <begin position="1"/>
        <end position="183"/>
    </location>
</feature>
<dbReference type="AlphaFoldDB" id="A0AA90KJK6"/>
<feature type="transmembrane region" description="Helical" evidence="2">
    <location>
        <begin position="196"/>
        <end position="218"/>
    </location>
</feature>
<feature type="compositionally biased region" description="Low complexity" evidence="1">
    <location>
        <begin position="48"/>
        <end position="59"/>
    </location>
</feature>
<name>A0AA90KJK6_9ACTN</name>
<protein>
    <submittedName>
        <fullName evidence="3">Uncharacterized protein</fullName>
    </submittedName>
</protein>
<dbReference type="PRINTS" id="PR01217">
    <property type="entry name" value="PRICHEXTENSN"/>
</dbReference>
<dbReference type="RefSeq" id="WP_282699093.1">
    <property type="nucleotide sequence ID" value="NZ_JABXJJ020000048.1"/>
</dbReference>
<sequence length="438" mass="43432">MGTGVDNGAPPPYSPPPGPPWRPQPAAPPQQWTPSDQSWPAAPPHPGHQPAAHPTGHPGQPSATGYARPPATGHPGPAPTASPYTTAPPAGPYAAPPADLYAPPADPYAVPPTAPPADPYATAPPADPYAAAAPADPYAVPPTAPPVDPLTAPPGTSYAAAPPAPLPPSFGRNAPPAPAPVPSAGRRARAAARVPLAAAVCLVLGIGLLCGAGAGALLGGGESPAAHAARAYTTARDLWHDKPVDTLFPRTVQGRKAGPGDSDRTWTRIGVAPDSGCAGAFDPALAKVLAPAGCVRLLRATYTDATSTDVTTVGILTTRATPAAMAALRTRLSHLGGPAAMPSPVPFPGTPAAHFGPAQRGSWTVDVSSTLPVVVYAVSGFADGRAVTAPQAASAADVPGTDTVPGRAGLGFEAAGLATAVNRHLTSVAGVPHPEETS</sequence>
<evidence type="ECO:0000256" key="2">
    <source>
        <dbReference type="SAM" id="Phobius"/>
    </source>
</evidence>
<dbReference type="EMBL" id="JABXJJ020000048">
    <property type="protein sequence ID" value="MDI5973619.1"/>
    <property type="molecule type" value="Genomic_DNA"/>
</dbReference>
<evidence type="ECO:0000256" key="1">
    <source>
        <dbReference type="SAM" id="MobiDB-lite"/>
    </source>
</evidence>
<feature type="compositionally biased region" description="Pro residues" evidence="1">
    <location>
        <begin position="139"/>
        <end position="152"/>
    </location>
</feature>
<comment type="caution">
    <text evidence="3">The sequence shown here is derived from an EMBL/GenBank/DDBJ whole genome shotgun (WGS) entry which is preliminary data.</text>
</comment>
<evidence type="ECO:0000313" key="3">
    <source>
        <dbReference type="EMBL" id="MDI5973619.1"/>
    </source>
</evidence>
<reference evidence="3" key="1">
    <citation type="submission" date="2023-05" db="EMBL/GenBank/DDBJ databases">
        <title>Streptantibioticus silvisoli sp. nov., acidotolerant actinomycetes 1 from pine litter.</title>
        <authorList>
            <person name="Swiecimska M."/>
            <person name="Golinska P."/>
            <person name="Sangal V."/>
            <person name="Wachnowicz B."/>
            <person name="Goodfellow M."/>
        </authorList>
    </citation>
    <scope>NUCLEOTIDE SEQUENCE</scope>
    <source>
        <strain evidence="3">SL13</strain>
    </source>
</reference>
<feature type="compositionally biased region" description="Pro residues" evidence="1">
    <location>
        <begin position="104"/>
        <end position="118"/>
    </location>
</feature>
<feature type="compositionally biased region" description="Pro residues" evidence="1">
    <location>
        <begin position="9"/>
        <end position="28"/>
    </location>
</feature>
<gene>
    <name evidence="3" type="ORF">POF50_030495</name>
</gene>
<keyword evidence="2" id="KW-0472">Membrane</keyword>
<feature type="compositionally biased region" description="Low complexity" evidence="1">
    <location>
        <begin position="67"/>
        <end position="88"/>
    </location>
</feature>
<organism evidence="3">
    <name type="scientific">Streptantibioticus silvisoli</name>
    <dbReference type="NCBI Taxonomy" id="2705255"/>
    <lineage>
        <taxon>Bacteria</taxon>
        <taxon>Bacillati</taxon>
        <taxon>Actinomycetota</taxon>
        <taxon>Actinomycetes</taxon>
        <taxon>Kitasatosporales</taxon>
        <taxon>Streptomycetaceae</taxon>
        <taxon>Streptantibioticus</taxon>
    </lineage>
</organism>
<keyword evidence="2" id="KW-1133">Transmembrane helix</keyword>